<dbReference type="EMBL" id="CP028941">
    <property type="protein sequence ID" value="QKM61912.1"/>
    <property type="molecule type" value="Genomic_DNA"/>
</dbReference>
<dbReference type="AlphaFoldDB" id="A0A6M9PPS6"/>
<dbReference type="Proteomes" id="UP000500806">
    <property type="component" value="Chromosome"/>
</dbReference>
<name>A0A6M9PPS6_9BURK</name>
<gene>
    <name evidence="2" type="ORF">DCO16_01725</name>
</gene>
<proteinExistence type="predicted"/>
<feature type="transmembrane region" description="Helical" evidence="1">
    <location>
        <begin position="146"/>
        <end position="162"/>
    </location>
</feature>
<feature type="transmembrane region" description="Helical" evidence="1">
    <location>
        <begin position="12"/>
        <end position="30"/>
    </location>
</feature>
<keyword evidence="3" id="KW-1185">Reference proteome</keyword>
<sequence>MKLEILRPDYVFALLWTTVFGLAYADLYWMGFDYSLRLNMLIGSNIAGFFIIYNLCNRKIINNPHREINVDYLFMVTKFLFFIWSILFIINIYFSNGIPFIWSILKVNKSYVDFGVPTLSGFANMLRILTLCIICYQIIKKQNSKIALLYLFSAILIGSSLLELARGNTIFLLFSILGFIFVGKFFNRKFFIYGSILIALFSIIFGYVEKLRSPQGSGGEAIMQYQSVLNRLPYGFTSTYLYVTTPISNLYYSDTHPKIEPLGFPYHSAIALVPTIVREKIFHKEYGSSIKLRRESHNATSFYAPLLDDFNFYITFLIVSFMQFSLAFTYIKARNGSFFYRLVYGPLFASLLLSIFYNYFLTLFIFVYCLSVYGLYIFYGKYQKHN</sequence>
<keyword evidence="1" id="KW-0472">Membrane</keyword>
<feature type="transmembrane region" description="Helical" evidence="1">
    <location>
        <begin position="114"/>
        <end position="139"/>
    </location>
</feature>
<keyword evidence="1" id="KW-0812">Transmembrane</keyword>
<feature type="transmembrane region" description="Helical" evidence="1">
    <location>
        <begin position="190"/>
        <end position="208"/>
    </location>
</feature>
<feature type="transmembrane region" description="Helical" evidence="1">
    <location>
        <begin position="363"/>
        <end position="379"/>
    </location>
</feature>
<feature type="transmembrane region" description="Helical" evidence="1">
    <location>
        <begin position="310"/>
        <end position="331"/>
    </location>
</feature>
<dbReference type="RefSeq" id="WP_173942064.1">
    <property type="nucleotide sequence ID" value="NZ_CP028941.1"/>
</dbReference>
<feature type="transmembrane region" description="Helical" evidence="1">
    <location>
        <begin position="168"/>
        <end position="183"/>
    </location>
</feature>
<protein>
    <recommendedName>
        <fullName evidence="4">Oligosaccharide repeat unit polymerase</fullName>
    </recommendedName>
</protein>
<reference evidence="2 3" key="1">
    <citation type="submission" date="2018-04" db="EMBL/GenBank/DDBJ databases">
        <title>Polynucleobacter sp. LimPoW16 genome.</title>
        <authorList>
            <person name="Hahn M.W."/>
        </authorList>
    </citation>
    <scope>NUCLEOTIDE SEQUENCE [LARGE SCALE GENOMIC DNA]</scope>
    <source>
        <strain evidence="2 3">LimPoW16</strain>
    </source>
</reference>
<evidence type="ECO:0000313" key="3">
    <source>
        <dbReference type="Proteomes" id="UP000500806"/>
    </source>
</evidence>
<dbReference type="KEGG" id="pani:DCO16_01725"/>
<evidence type="ECO:0008006" key="4">
    <source>
        <dbReference type="Google" id="ProtNLM"/>
    </source>
</evidence>
<evidence type="ECO:0000313" key="2">
    <source>
        <dbReference type="EMBL" id="QKM61912.1"/>
    </source>
</evidence>
<feature type="transmembrane region" description="Helical" evidence="1">
    <location>
        <begin position="36"/>
        <end position="56"/>
    </location>
</feature>
<feature type="transmembrane region" description="Helical" evidence="1">
    <location>
        <begin position="68"/>
        <end position="94"/>
    </location>
</feature>
<organism evidence="2 3">
    <name type="scientific">Polynucleobacter antarcticus</name>
    <dbReference type="NCBI Taxonomy" id="1743162"/>
    <lineage>
        <taxon>Bacteria</taxon>
        <taxon>Pseudomonadati</taxon>
        <taxon>Pseudomonadota</taxon>
        <taxon>Betaproteobacteria</taxon>
        <taxon>Burkholderiales</taxon>
        <taxon>Burkholderiaceae</taxon>
        <taxon>Polynucleobacter</taxon>
    </lineage>
</organism>
<accession>A0A6M9PPS6</accession>
<feature type="transmembrane region" description="Helical" evidence="1">
    <location>
        <begin position="338"/>
        <end position="357"/>
    </location>
</feature>
<keyword evidence="1" id="KW-1133">Transmembrane helix</keyword>
<evidence type="ECO:0000256" key="1">
    <source>
        <dbReference type="SAM" id="Phobius"/>
    </source>
</evidence>